<dbReference type="Pfam" id="PF01494">
    <property type="entry name" value="FAD_binding_3"/>
    <property type="match status" value="1"/>
</dbReference>
<reference evidence="3 4" key="1">
    <citation type="submission" date="2015-02" db="EMBL/GenBank/DDBJ databases">
        <title>Draft genome sequences of ten Microbacterium spp. with emphasis on heavy metal contaminated environments.</title>
        <authorList>
            <person name="Corretto E."/>
        </authorList>
    </citation>
    <scope>NUCLEOTIDE SEQUENCE [LARGE SCALE GENOMIC DNA]</scope>
    <source>
        <strain evidence="3 4">DSM 23848</strain>
    </source>
</reference>
<evidence type="ECO:0000313" key="4">
    <source>
        <dbReference type="Proteomes" id="UP000033448"/>
    </source>
</evidence>
<dbReference type="OrthoDB" id="4246007at2"/>
<proteinExistence type="predicted"/>
<gene>
    <name evidence="3" type="primary">mhpA</name>
    <name evidence="3" type="ORF">RL72_03763</name>
</gene>
<dbReference type="EC" id="1.14.13.127" evidence="3"/>
<dbReference type="PATRIC" id="fig|582680.7.peg.3818"/>
<keyword evidence="4" id="KW-1185">Reference proteome</keyword>
<name>A0A0F0KAU2_9MICO</name>
<dbReference type="EMBL" id="JYIT01000086">
    <property type="protein sequence ID" value="KJL17514.1"/>
    <property type="molecule type" value="Genomic_DNA"/>
</dbReference>
<evidence type="ECO:0000259" key="2">
    <source>
        <dbReference type="Pfam" id="PF01494"/>
    </source>
</evidence>
<dbReference type="GO" id="GO:0071949">
    <property type="term" value="F:FAD binding"/>
    <property type="evidence" value="ECO:0007669"/>
    <property type="project" value="InterPro"/>
</dbReference>
<sequence length="379" mass="39882">MPSPEPVLDHEVVVVGAGPVGLLLACLLAQEGIDVVVCEQRDGEDARSRAIGIHPPGLEVLERAGVGAAARAEALALTGGDVLSRGRVLASLAFSAARPVLVLPQRRTHALLRERLDTMAPTVLQAGRAVRGVRDEGDFVRLRIDAGGRRRELTAAFAVLADGVHSGLRTELGIAWRRRAGRARYAMADVPDPQAGTRALLHCGPAGLVESFPLPAGMRRWVVRSADGEDLATGSGFRDAIRRRTGEDPEIGSDVAPVAFVAAQHLAGAAARGRIALVGDAAHEISPIGGQGMNLGWVDAGRLATTLRDALARRDADLGDYARVTVRAARAAQRRSAFYMAMGAPAGGLPLLLRETVIRTLGSRPLQSWAAGLVTMRGL</sequence>
<dbReference type="SUPFAM" id="SSF51905">
    <property type="entry name" value="FAD/NAD(P)-binding domain"/>
    <property type="match status" value="1"/>
</dbReference>
<dbReference type="InterPro" id="IPR050631">
    <property type="entry name" value="PheA/TfdB_FAD_monoxygenase"/>
</dbReference>
<evidence type="ECO:0000313" key="3">
    <source>
        <dbReference type="EMBL" id="KJL17514.1"/>
    </source>
</evidence>
<dbReference type="Proteomes" id="UP000033448">
    <property type="component" value="Unassembled WGS sequence"/>
</dbReference>
<dbReference type="PANTHER" id="PTHR43476">
    <property type="entry name" value="3-(3-HYDROXY-PHENYL)PROPIONATE/3-HYDROXYCINNAMIC ACID HYDROXYLASE"/>
    <property type="match status" value="1"/>
</dbReference>
<dbReference type="GO" id="GO:0019622">
    <property type="term" value="P:3-(3-hydroxy)phenylpropionate catabolic process"/>
    <property type="evidence" value="ECO:0007669"/>
    <property type="project" value="TreeGrafter"/>
</dbReference>
<protein>
    <submittedName>
        <fullName evidence="3">3-(3-hydroxy-phenyl)propionate/3-hydroxycinnamic acid hydroxylase</fullName>
        <ecNumber evidence="3">1.14.13.127</ecNumber>
    </submittedName>
</protein>
<evidence type="ECO:0000256" key="1">
    <source>
        <dbReference type="ARBA" id="ARBA00023002"/>
    </source>
</evidence>
<feature type="domain" description="FAD-binding" evidence="2">
    <location>
        <begin position="10"/>
        <end position="331"/>
    </location>
</feature>
<dbReference type="PANTHER" id="PTHR43476:SF3">
    <property type="entry name" value="FAD-BINDING MONOOXYGENASE"/>
    <property type="match status" value="1"/>
</dbReference>
<dbReference type="Gene3D" id="3.50.50.60">
    <property type="entry name" value="FAD/NAD(P)-binding domain"/>
    <property type="match status" value="1"/>
</dbReference>
<keyword evidence="1 3" id="KW-0560">Oxidoreductase</keyword>
<dbReference type="PRINTS" id="PR00420">
    <property type="entry name" value="RNGMNOXGNASE"/>
</dbReference>
<dbReference type="GO" id="GO:0008688">
    <property type="term" value="F:3-(3-hydroxyphenyl)propionate hydroxylase activity"/>
    <property type="evidence" value="ECO:0007669"/>
    <property type="project" value="UniProtKB-EC"/>
</dbReference>
<dbReference type="AlphaFoldDB" id="A0A0F0KAU2"/>
<dbReference type="Gene3D" id="3.30.70.2450">
    <property type="match status" value="1"/>
</dbReference>
<comment type="caution">
    <text evidence="3">The sequence shown here is derived from an EMBL/GenBank/DDBJ whole genome shotgun (WGS) entry which is preliminary data.</text>
</comment>
<accession>A0A0F0KAU2</accession>
<dbReference type="InterPro" id="IPR002938">
    <property type="entry name" value="FAD-bd"/>
</dbReference>
<organism evidence="3 4">
    <name type="scientific">Microbacterium azadirachtae</name>
    <dbReference type="NCBI Taxonomy" id="582680"/>
    <lineage>
        <taxon>Bacteria</taxon>
        <taxon>Bacillati</taxon>
        <taxon>Actinomycetota</taxon>
        <taxon>Actinomycetes</taxon>
        <taxon>Micrococcales</taxon>
        <taxon>Microbacteriaceae</taxon>
        <taxon>Microbacterium</taxon>
    </lineage>
</organism>
<dbReference type="InterPro" id="IPR036188">
    <property type="entry name" value="FAD/NAD-bd_sf"/>
</dbReference>